<sequence length="148" mass="16373">MTGDHMAAQPRVAFISGPTDTGPGESYFHTHYVPQIQRAVIEGDNFVLGPLHSGVDADALRYLLAYPVTPSRIQIFMTPTEDSIRGAELRALGVQVQVIEGRTSQERDAALTRASTYDILRVRTRDESQAFYGRLWSETKRCASCLTG</sequence>
<dbReference type="Proteomes" id="UP001150941">
    <property type="component" value="Unassembled WGS sequence"/>
</dbReference>
<keyword evidence="2" id="KW-1185">Reference proteome</keyword>
<name>A0A9W9NRH3_9EURO</name>
<dbReference type="GeneID" id="83204395"/>
<dbReference type="OrthoDB" id="5422905at2759"/>
<dbReference type="AlphaFoldDB" id="A0A9W9NRH3"/>
<evidence type="ECO:0000313" key="2">
    <source>
        <dbReference type="Proteomes" id="UP001150941"/>
    </source>
</evidence>
<reference evidence="1" key="1">
    <citation type="submission" date="2022-11" db="EMBL/GenBank/DDBJ databases">
        <authorList>
            <person name="Petersen C."/>
        </authorList>
    </citation>
    <scope>NUCLEOTIDE SEQUENCE</scope>
    <source>
        <strain evidence="1">IBT 19713</strain>
    </source>
</reference>
<gene>
    <name evidence="1" type="ORF">N7468_007796</name>
</gene>
<reference evidence="1" key="2">
    <citation type="journal article" date="2023" name="IMA Fungus">
        <title>Comparative genomic study of the Penicillium genus elucidates a diverse pangenome and 15 lateral gene transfer events.</title>
        <authorList>
            <person name="Petersen C."/>
            <person name="Sorensen T."/>
            <person name="Nielsen M.R."/>
            <person name="Sondergaard T.E."/>
            <person name="Sorensen J.L."/>
            <person name="Fitzpatrick D.A."/>
            <person name="Frisvad J.C."/>
            <person name="Nielsen K.L."/>
        </authorList>
    </citation>
    <scope>NUCLEOTIDE SEQUENCE</scope>
    <source>
        <strain evidence="1">IBT 19713</strain>
    </source>
</reference>
<proteinExistence type="predicted"/>
<dbReference type="RefSeq" id="XP_058327437.1">
    <property type="nucleotide sequence ID" value="XM_058477092.1"/>
</dbReference>
<protein>
    <submittedName>
        <fullName evidence="1">Uncharacterized protein</fullName>
    </submittedName>
</protein>
<accession>A0A9W9NRH3</accession>
<organism evidence="1 2">
    <name type="scientific">Penicillium chermesinum</name>
    <dbReference type="NCBI Taxonomy" id="63820"/>
    <lineage>
        <taxon>Eukaryota</taxon>
        <taxon>Fungi</taxon>
        <taxon>Dikarya</taxon>
        <taxon>Ascomycota</taxon>
        <taxon>Pezizomycotina</taxon>
        <taxon>Eurotiomycetes</taxon>
        <taxon>Eurotiomycetidae</taxon>
        <taxon>Eurotiales</taxon>
        <taxon>Aspergillaceae</taxon>
        <taxon>Penicillium</taxon>
    </lineage>
</organism>
<dbReference type="EMBL" id="JAPQKS010000006">
    <property type="protein sequence ID" value="KAJ5223254.1"/>
    <property type="molecule type" value="Genomic_DNA"/>
</dbReference>
<evidence type="ECO:0000313" key="1">
    <source>
        <dbReference type="EMBL" id="KAJ5223254.1"/>
    </source>
</evidence>
<comment type="caution">
    <text evidence="1">The sequence shown here is derived from an EMBL/GenBank/DDBJ whole genome shotgun (WGS) entry which is preliminary data.</text>
</comment>